<gene>
    <name evidence="13" type="ORF">CWE11_05660</name>
</gene>
<dbReference type="GO" id="GO:0006508">
    <property type="term" value="P:proteolysis"/>
    <property type="evidence" value="ECO:0007669"/>
    <property type="project" value="UniProtKB-KW"/>
</dbReference>
<evidence type="ECO:0000256" key="5">
    <source>
        <dbReference type="ARBA" id="ARBA00022723"/>
    </source>
</evidence>
<evidence type="ECO:0000256" key="8">
    <source>
        <dbReference type="ARBA" id="ARBA00022989"/>
    </source>
</evidence>
<keyword evidence="3" id="KW-0645">Protease</keyword>
<comment type="caution">
    <text evidence="13">The sequence shown here is derived from an EMBL/GenBank/DDBJ whole genome shotgun (WGS) entry which is preliminary data.</text>
</comment>
<name>A0A432WKC1_9GAMM</name>
<dbReference type="RefSeq" id="WP_126776632.1">
    <property type="nucleotide sequence ID" value="NZ_PIPM01000004.1"/>
</dbReference>
<evidence type="ECO:0000313" key="14">
    <source>
        <dbReference type="Proteomes" id="UP000288405"/>
    </source>
</evidence>
<evidence type="ECO:0000313" key="13">
    <source>
        <dbReference type="EMBL" id="RUO34214.1"/>
    </source>
</evidence>
<comment type="cofactor">
    <cofactor evidence="1">
        <name>Zn(2+)</name>
        <dbReference type="ChEBI" id="CHEBI:29105"/>
    </cofactor>
</comment>
<dbReference type="InterPro" id="IPR050083">
    <property type="entry name" value="HtpX_protease"/>
</dbReference>
<keyword evidence="9" id="KW-0482">Metalloprotease</keyword>
<keyword evidence="6" id="KW-0378">Hydrolase</keyword>
<feature type="transmembrane region" description="Helical" evidence="11">
    <location>
        <begin position="20"/>
        <end position="42"/>
    </location>
</feature>
<dbReference type="GO" id="GO:0046872">
    <property type="term" value="F:metal ion binding"/>
    <property type="evidence" value="ECO:0007669"/>
    <property type="project" value="UniProtKB-KW"/>
</dbReference>
<dbReference type="Gene3D" id="3.30.2010.10">
    <property type="entry name" value="Metalloproteases ('zincins'), catalytic domain"/>
    <property type="match status" value="1"/>
</dbReference>
<proteinExistence type="predicted"/>
<evidence type="ECO:0000259" key="12">
    <source>
        <dbReference type="Pfam" id="PF01435"/>
    </source>
</evidence>
<evidence type="ECO:0000256" key="7">
    <source>
        <dbReference type="ARBA" id="ARBA00022833"/>
    </source>
</evidence>
<feature type="transmembrane region" description="Helical" evidence="11">
    <location>
        <begin position="194"/>
        <end position="213"/>
    </location>
</feature>
<dbReference type="EMBL" id="PIPM01000004">
    <property type="protein sequence ID" value="RUO34214.1"/>
    <property type="molecule type" value="Genomic_DNA"/>
</dbReference>
<feature type="transmembrane region" description="Helical" evidence="11">
    <location>
        <begin position="62"/>
        <end position="85"/>
    </location>
</feature>
<sequence length="653" mass="71165">MASMDFFEHQAVAKRNTRLLVILFGLAVISLLILTGLLVAAFTGGVHSTQQPVGATQPSEFILQWDIILAVMGMTLSAISLAVLYKWSQLRGGGRVVAEALGGRRLSPDSTDPVERKILNVTEEMAIAANMPVPPVYMLSNESGINAFAAGYSPRDAVIGVTRGCVENLTRDQLQGVVAHEIAHILNGDMRMNIRIMAILNGILFISHAGYLLMRTGMYSRRNDKNPLPLLGIGLLIIGSVGILFGNLIKAAVSRQREYLADASAVQFTRNPDGIGGALEQIGALQKKGPGSKVESKNADEAAHLFFGQAVNKFMSVFATHPPLEKRIKRVRPSWDGVFRANPRQTLAEELAREPGANQASQKEQTQARKDKLMQTVLTGAVLGSGAAIGTGVAGGADAATMGTQSAIALSDELRQEARQQAGAEAIIFALALSSVPDMQVRQLAVIENSHGEELRKRTEVDYQRVVDLPLEQRLPLVELSIPALKTLEEKEAFAILKTLERVIAVDQQMTLYDWCLTQIVRRYVHAEFKPNQRVPLVKTRFKTDAEYTLSVLAHYGHPGDKSSFYAAFDAGAKCFGRDLKPFERDHFSFGDLGDVLDRVNEWGPKDKETLVNAWILCAEYDGEVTIIEQKLLTALSACIGEPIPDTSLNATG</sequence>
<dbReference type="GO" id="GO:0004222">
    <property type="term" value="F:metalloendopeptidase activity"/>
    <property type="evidence" value="ECO:0007669"/>
    <property type="project" value="InterPro"/>
</dbReference>
<evidence type="ECO:0000256" key="3">
    <source>
        <dbReference type="ARBA" id="ARBA00022670"/>
    </source>
</evidence>
<evidence type="ECO:0000256" key="11">
    <source>
        <dbReference type="SAM" id="Phobius"/>
    </source>
</evidence>
<evidence type="ECO:0000256" key="2">
    <source>
        <dbReference type="ARBA" id="ARBA00022475"/>
    </source>
</evidence>
<dbReference type="AlphaFoldDB" id="A0A432WKC1"/>
<evidence type="ECO:0000256" key="4">
    <source>
        <dbReference type="ARBA" id="ARBA00022692"/>
    </source>
</evidence>
<keyword evidence="10 11" id="KW-0472">Membrane</keyword>
<feature type="transmembrane region" description="Helical" evidence="11">
    <location>
        <begin position="228"/>
        <end position="249"/>
    </location>
</feature>
<evidence type="ECO:0000256" key="1">
    <source>
        <dbReference type="ARBA" id="ARBA00001947"/>
    </source>
</evidence>
<reference evidence="13 14" key="1">
    <citation type="journal article" date="2011" name="Front. Microbiol.">
        <title>Genomic signatures of strain selection and enhancement in Bacillus atrophaeus var. globigii, a historical biowarfare simulant.</title>
        <authorList>
            <person name="Gibbons H.S."/>
            <person name="Broomall S.M."/>
            <person name="McNew L.A."/>
            <person name="Daligault H."/>
            <person name="Chapman C."/>
            <person name="Bruce D."/>
            <person name="Karavis M."/>
            <person name="Krepps M."/>
            <person name="McGregor P.A."/>
            <person name="Hong C."/>
            <person name="Park K.H."/>
            <person name="Akmal A."/>
            <person name="Feldman A."/>
            <person name="Lin J.S."/>
            <person name="Chang W.E."/>
            <person name="Higgs B.W."/>
            <person name="Demirev P."/>
            <person name="Lindquist J."/>
            <person name="Liem A."/>
            <person name="Fochler E."/>
            <person name="Read T.D."/>
            <person name="Tapia R."/>
            <person name="Johnson S."/>
            <person name="Bishop-Lilly K.A."/>
            <person name="Detter C."/>
            <person name="Han C."/>
            <person name="Sozhamannan S."/>
            <person name="Rosenzweig C.N."/>
            <person name="Skowronski E.W."/>
        </authorList>
    </citation>
    <scope>NUCLEOTIDE SEQUENCE [LARGE SCALE GENOMIC DNA]</scope>
    <source>
        <strain evidence="13 14">GYP-17</strain>
    </source>
</reference>
<evidence type="ECO:0000256" key="6">
    <source>
        <dbReference type="ARBA" id="ARBA00022801"/>
    </source>
</evidence>
<keyword evidence="5" id="KW-0479">Metal-binding</keyword>
<dbReference type="InterPro" id="IPR001915">
    <property type="entry name" value="Peptidase_M48"/>
</dbReference>
<keyword evidence="14" id="KW-1185">Reference proteome</keyword>
<keyword evidence="4 11" id="KW-0812">Transmembrane</keyword>
<keyword evidence="2" id="KW-1003">Cell membrane</keyword>
<evidence type="ECO:0000256" key="9">
    <source>
        <dbReference type="ARBA" id="ARBA00023049"/>
    </source>
</evidence>
<feature type="domain" description="Peptidase M48" evidence="12">
    <location>
        <begin position="116"/>
        <end position="332"/>
    </location>
</feature>
<dbReference type="OrthoDB" id="15218at2"/>
<evidence type="ECO:0000256" key="10">
    <source>
        <dbReference type="ARBA" id="ARBA00023136"/>
    </source>
</evidence>
<dbReference type="Pfam" id="PF01435">
    <property type="entry name" value="Peptidase_M48"/>
    <property type="match status" value="1"/>
</dbReference>
<dbReference type="PANTHER" id="PTHR43221">
    <property type="entry name" value="PROTEASE HTPX"/>
    <property type="match status" value="1"/>
</dbReference>
<dbReference type="PANTHER" id="PTHR43221:SF2">
    <property type="entry name" value="PROTEASE HTPX HOMOLOG"/>
    <property type="match status" value="1"/>
</dbReference>
<accession>A0A432WKC1</accession>
<dbReference type="CDD" id="cd07340">
    <property type="entry name" value="M48B_Htpx_like"/>
    <property type="match status" value="1"/>
</dbReference>
<protein>
    <recommendedName>
        <fullName evidence="12">Peptidase M48 domain-containing protein</fullName>
    </recommendedName>
</protein>
<dbReference type="Proteomes" id="UP000288405">
    <property type="component" value="Unassembled WGS sequence"/>
</dbReference>
<keyword evidence="7" id="KW-0862">Zinc</keyword>
<organism evidence="13 14">
    <name type="scientific">Aliidiomarina sanyensis</name>
    <dbReference type="NCBI Taxonomy" id="1249555"/>
    <lineage>
        <taxon>Bacteria</taxon>
        <taxon>Pseudomonadati</taxon>
        <taxon>Pseudomonadota</taxon>
        <taxon>Gammaproteobacteria</taxon>
        <taxon>Alteromonadales</taxon>
        <taxon>Idiomarinaceae</taxon>
        <taxon>Aliidiomarina</taxon>
    </lineage>
</organism>
<keyword evidence="8 11" id="KW-1133">Transmembrane helix</keyword>